<dbReference type="AlphaFoldDB" id="A0A939DK31"/>
<gene>
    <name evidence="2" type="ORF">JYP50_19875</name>
</gene>
<accession>A0A939DK31</accession>
<organism evidence="2 3">
    <name type="scientific">Parahaliea mediterranea</name>
    <dbReference type="NCBI Taxonomy" id="651086"/>
    <lineage>
        <taxon>Bacteria</taxon>
        <taxon>Pseudomonadati</taxon>
        <taxon>Pseudomonadota</taxon>
        <taxon>Gammaproteobacteria</taxon>
        <taxon>Cellvibrionales</taxon>
        <taxon>Halieaceae</taxon>
        <taxon>Parahaliea</taxon>
    </lineage>
</organism>
<feature type="signal peptide" evidence="1">
    <location>
        <begin position="1"/>
        <end position="20"/>
    </location>
</feature>
<proteinExistence type="predicted"/>
<dbReference type="EMBL" id="JAFKCZ010000019">
    <property type="protein sequence ID" value="MBN7798867.1"/>
    <property type="molecule type" value="Genomic_DNA"/>
</dbReference>
<keyword evidence="3" id="KW-1185">Reference proteome</keyword>
<dbReference type="InterPro" id="IPR032608">
    <property type="entry name" value="DUF4892"/>
</dbReference>
<dbReference type="Pfam" id="PF16234">
    <property type="entry name" value="DUF4892"/>
    <property type="match status" value="1"/>
</dbReference>
<sequence length="183" mass="20617">MQCMRLILLWPLLAIAGVVAETPPAPERLLLELDAFPHARRVDMSRESVVDYEVGLGAMQKHLGDWQFKNSRRLDGERLRYSWQIVDGFSSREIFEGLVGEVGQLPGSELLFACEGRACGNGAQWANRVFGQRVLYGRADEQRYRIYRVGGEHYLLAYASARTSDRQYLHAELVTLAEGAASD</sequence>
<dbReference type="Proteomes" id="UP000664303">
    <property type="component" value="Unassembled WGS sequence"/>
</dbReference>
<reference evidence="2" key="1">
    <citation type="submission" date="2021-02" db="EMBL/GenBank/DDBJ databases">
        <title>PHA producing bacteria isolated from coastal sediment in Guangdong, Shenzhen.</title>
        <authorList>
            <person name="Zheng W."/>
            <person name="Yu S."/>
            <person name="Huang Y."/>
        </authorList>
    </citation>
    <scope>NUCLEOTIDE SEQUENCE</scope>
    <source>
        <strain evidence="2">TN14-10</strain>
    </source>
</reference>
<protein>
    <submittedName>
        <fullName evidence="2">DUF4892 domain-containing protein</fullName>
    </submittedName>
</protein>
<keyword evidence="1" id="KW-0732">Signal</keyword>
<name>A0A939DK31_9GAMM</name>
<feature type="chain" id="PRO_5037048073" evidence="1">
    <location>
        <begin position="21"/>
        <end position="183"/>
    </location>
</feature>
<evidence type="ECO:0000313" key="3">
    <source>
        <dbReference type="Proteomes" id="UP000664303"/>
    </source>
</evidence>
<evidence type="ECO:0000313" key="2">
    <source>
        <dbReference type="EMBL" id="MBN7798867.1"/>
    </source>
</evidence>
<comment type="caution">
    <text evidence="2">The sequence shown here is derived from an EMBL/GenBank/DDBJ whole genome shotgun (WGS) entry which is preliminary data.</text>
</comment>
<evidence type="ECO:0000256" key="1">
    <source>
        <dbReference type="SAM" id="SignalP"/>
    </source>
</evidence>